<dbReference type="Proteomes" id="UP000821853">
    <property type="component" value="Chromosome 2"/>
</dbReference>
<keyword evidence="4" id="KW-1185">Reference proteome</keyword>
<proteinExistence type="predicted"/>
<evidence type="ECO:0000256" key="2">
    <source>
        <dbReference type="SAM" id="SignalP"/>
    </source>
</evidence>
<feature type="chain" id="PRO_5039907595" evidence="2">
    <location>
        <begin position="26"/>
        <end position="687"/>
    </location>
</feature>
<gene>
    <name evidence="3" type="ORF">HPB48_004359</name>
</gene>
<dbReference type="Gene3D" id="3.40.390.10">
    <property type="entry name" value="Collagenase (Catalytic Domain)"/>
    <property type="match status" value="1"/>
</dbReference>
<dbReference type="InterPro" id="IPR024079">
    <property type="entry name" value="MetalloPept_cat_dom_sf"/>
</dbReference>
<dbReference type="EMBL" id="JABSTR010000004">
    <property type="protein sequence ID" value="KAH9368860.1"/>
    <property type="molecule type" value="Genomic_DNA"/>
</dbReference>
<dbReference type="VEuPathDB" id="VectorBase:HLOH_044861"/>
<dbReference type="AlphaFoldDB" id="A0A9J6G3B2"/>
<dbReference type="GO" id="GO:0008237">
    <property type="term" value="F:metallopeptidase activity"/>
    <property type="evidence" value="ECO:0007669"/>
    <property type="project" value="InterPro"/>
</dbReference>
<dbReference type="OrthoDB" id="6502149at2759"/>
<organism evidence="3 4">
    <name type="scientific">Haemaphysalis longicornis</name>
    <name type="common">Bush tick</name>
    <dbReference type="NCBI Taxonomy" id="44386"/>
    <lineage>
        <taxon>Eukaryota</taxon>
        <taxon>Metazoa</taxon>
        <taxon>Ecdysozoa</taxon>
        <taxon>Arthropoda</taxon>
        <taxon>Chelicerata</taxon>
        <taxon>Arachnida</taxon>
        <taxon>Acari</taxon>
        <taxon>Parasitiformes</taxon>
        <taxon>Ixodida</taxon>
        <taxon>Ixodoidea</taxon>
        <taxon>Ixodidae</taxon>
        <taxon>Haemaphysalinae</taxon>
        <taxon>Haemaphysalis</taxon>
    </lineage>
</organism>
<keyword evidence="2" id="KW-0732">Signal</keyword>
<evidence type="ECO:0000313" key="3">
    <source>
        <dbReference type="EMBL" id="KAH9368860.1"/>
    </source>
</evidence>
<feature type="signal peptide" evidence="2">
    <location>
        <begin position="1"/>
        <end position="25"/>
    </location>
</feature>
<protein>
    <submittedName>
        <fullName evidence="3">Uncharacterized protein</fullName>
    </submittedName>
</protein>
<accession>A0A9J6G3B2</accession>
<name>A0A9J6G3B2_HAELO</name>
<comment type="caution">
    <text evidence="3">The sequence shown here is derived from an EMBL/GenBank/DDBJ whole genome shotgun (WGS) entry which is preliminary data.</text>
</comment>
<evidence type="ECO:0000313" key="4">
    <source>
        <dbReference type="Proteomes" id="UP000821853"/>
    </source>
</evidence>
<evidence type="ECO:0000256" key="1">
    <source>
        <dbReference type="SAM" id="MobiDB-lite"/>
    </source>
</evidence>
<feature type="region of interest" description="Disordered" evidence="1">
    <location>
        <begin position="515"/>
        <end position="534"/>
    </location>
</feature>
<dbReference type="OMA" id="SWNLRTV"/>
<reference evidence="3 4" key="1">
    <citation type="journal article" date="2020" name="Cell">
        <title>Large-Scale Comparative Analyses of Tick Genomes Elucidate Their Genetic Diversity and Vector Capacities.</title>
        <authorList>
            <consortium name="Tick Genome and Microbiome Consortium (TIGMIC)"/>
            <person name="Jia N."/>
            <person name="Wang J."/>
            <person name="Shi W."/>
            <person name="Du L."/>
            <person name="Sun Y."/>
            <person name="Zhan W."/>
            <person name="Jiang J.F."/>
            <person name="Wang Q."/>
            <person name="Zhang B."/>
            <person name="Ji P."/>
            <person name="Bell-Sakyi L."/>
            <person name="Cui X.M."/>
            <person name="Yuan T.T."/>
            <person name="Jiang B.G."/>
            <person name="Yang W.F."/>
            <person name="Lam T.T."/>
            <person name="Chang Q.C."/>
            <person name="Ding S.J."/>
            <person name="Wang X.J."/>
            <person name="Zhu J.G."/>
            <person name="Ruan X.D."/>
            <person name="Zhao L."/>
            <person name="Wei J.T."/>
            <person name="Ye R.Z."/>
            <person name="Que T.C."/>
            <person name="Du C.H."/>
            <person name="Zhou Y.H."/>
            <person name="Cheng J.X."/>
            <person name="Dai P.F."/>
            <person name="Guo W.B."/>
            <person name="Han X.H."/>
            <person name="Huang E.J."/>
            <person name="Li L.F."/>
            <person name="Wei W."/>
            <person name="Gao Y.C."/>
            <person name="Liu J.Z."/>
            <person name="Shao H.Z."/>
            <person name="Wang X."/>
            <person name="Wang C.C."/>
            <person name="Yang T.C."/>
            <person name="Huo Q.B."/>
            <person name="Li W."/>
            <person name="Chen H.Y."/>
            <person name="Chen S.E."/>
            <person name="Zhou L.G."/>
            <person name="Ni X.B."/>
            <person name="Tian J.H."/>
            <person name="Sheng Y."/>
            <person name="Liu T."/>
            <person name="Pan Y.S."/>
            <person name="Xia L.Y."/>
            <person name="Li J."/>
            <person name="Zhao F."/>
            <person name="Cao W.C."/>
        </authorList>
    </citation>
    <scope>NUCLEOTIDE SEQUENCE [LARGE SCALE GENOMIC DNA]</scope>
    <source>
        <strain evidence="3">HaeL-2018</strain>
    </source>
</reference>
<sequence length="687" mass="75610">MVSGVLLVLLILLVLNLFILSSVGGDWERARKASETTTTEMYVSYVAGRRQEERVRHTCRTEACAAAANNVSLDRTADPLHGPLRLRLQPLATREEDWEVRRDRHTVDHLHQAALSRALHQILAGPSDRQWLLPEALQRLYRKCLEPGPDAGAQLRAKLLDSAGVAPWPQPRIDTANSEDVSKVLGNAYYFTNEPTLLRMGVGSDGRVFLAEPRLLLDAPAAGPNDMALAAAAAFRPLLNGLTASGEANFLVHLADAELSGGRQRVASYPQSAAKISQSAWASWNLRTVVEEAFEPHQALDDVVVRAPGYMNALPDVLKEIRQHELLNYLGMRTALLASRLLPPGPEKQLLCRLIDEDDAAPAQTDVDHCVRMIAKYEPAMTLYMLANQSPLVSELDAQALLRFLRAQLSSLVRSGALESGPLSSKMADRADALPWEGLAPDWLGNASARNAYVARFYGDNMAPASSQASQAVFSWMQEKVVNEHLALNEPNQFVNARWAPGLMSTRCRLVTREEETVATGGGNAPSPGDAAAGPEATLQVPPAALDLLWGTDRSTAMFQIARVGVRAFEPVLRHLFRWQQEQHLAAEKPPGRSLCSSWLASSDRLDEALESWALSLALRAYMAWPGAPELMLPGLEHLEPEQLFFVFYTLNQCEVNGPDMEQILATRLKARGAVLLYRQYLAKRSD</sequence>